<comment type="catalytic activity">
    <reaction evidence="1 7">
        <text>Hydrolysis of terminal non-reducing beta-D-galactose residues in beta-D-galactosides.</text>
        <dbReference type="EC" id="3.2.1.23"/>
    </reaction>
</comment>
<evidence type="ECO:0000256" key="2">
    <source>
        <dbReference type="ARBA" id="ARBA00007401"/>
    </source>
</evidence>
<keyword evidence="8" id="KW-0732">Signal</keyword>
<dbReference type="OrthoDB" id="53299at2"/>
<dbReference type="GO" id="GO:0009341">
    <property type="term" value="C:beta-galactosidase complex"/>
    <property type="evidence" value="ECO:0007669"/>
    <property type="project" value="InterPro"/>
</dbReference>
<dbReference type="Pfam" id="PF02929">
    <property type="entry name" value="Bgal_small_N"/>
    <property type="match status" value="1"/>
</dbReference>
<feature type="chain" id="PRO_5044601792" description="Beta-galactosidase" evidence="8">
    <location>
        <begin position="23"/>
        <end position="1050"/>
    </location>
</feature>
<reference evidence="11 12" key="2">
    <citation type="submission" date="2019-02" db="EMBL/GenBank/DDBJ databases">
        <title>Draft Genome Sequences of Six Type Strains of the Genus Massilia.</title>
        <authorList>
            <person name="Miess H."/>
            <person name="Frediansyhah A."/>
            <person name="Gross H."/>
        </authorList>
    </citation>
    <scope>NUCLEOTIDE SEQUENCE [LARGE SCALE GENOMIC DNA]</scope>
    <source>
        <strain evidence="11 12">DSM 17472</strain>
    </source>
</reference>
<evidence type="ECO:0000313" key="10">
    <source>
        <dbReference type="EMBL" id="GGY59552.1"/>
    </source>
</evidence>
<dbReference type="SUPFAM" id="SSF51445">
    <property type="entry name" value="(Trans)glycosidases"/>
    <property type="match status" value="1"/>
</dbReference>
<dbReference type="Pfam" id="PF02837">
    <property type="entry name" value="Glyco_hydro_2_N"/>
    <property type="match status" value="1"/>
</dbReference>
<evidence type="ECO:0000256" key="4">
    <source>
        <dbReference type="ARBA" id="ARBA00022801"/>
    </source>
</evidence>
<dbReference type="InterPro" id="IPR032312">
    <property type="entry name" value="LacZ_4"/>
</dbReference>
<feature type="domain" description="Beta galactosidase small chain/" evidence="9">
    <location>
        <begin position="764"/>
        <end position="1033"/>
    </location>
</feature>
<evidence type="ECO:0000256" key="1">
    <source>
        <dbReference type="ARBA" id="ARBA00001412"/>
    </source>
</evidence>
<dbReference type="InterPro" id="IPR014718">
    <property type="entry name" value="GH-type_carb-bd"/>
</dbReference>
<dbReference type="InterPro" id="IPR006103">
    <property type="entry name" value="Glyco_hydro_2_cat"/>
</dbReference>
<evidence type="ECO:0000256" key="5">
    <source>
        <dbReference type="ARBA" id="ARBA00023295"/>
    </source>
</evidence>
<dbReference type="PROSITE" id="PS00719">
    <property type="entry name" value="GLYCOSYL_HYDROL_F2_1"/>
    <property type="match status" value="1"/>
</dbReference>
<dbReference type="Gene3D" id="2.60.120.260">
    <property type="entry name" value="Galactose-binding domain-like"/>
    <property type="match status" value="1"/>
</dbReference>
<proteinExistence type="inferred from homology"/>
<dbReference type="InterPro" id="IPR006104">
    <property type="entry name" value="Glyco_hydro_2_N"/>
</dbReference>
<evidence type="ECO:0000256" key="7">
    <source>
        <dbReference type="RuleBase" id="RU361154"/>
    </source>
</evidence>
<dbReference type="InterPro" id="IPR004199">
    <property type="entry name" value="B-gal_small/dom_5"/>
</dbReference>
<dbReference type="GO" id="GO:0005990">
    <property type="term" value="P:lactose catabolic process"/>
    <property type="evidence" value="ECO:0007669"/>
    <property type="project" value="TreeGrafter"/>
</dbReference>
<dbReference type="SMART" id="SM01038">
    <property type="entry name" value="Bgal_small_N"/>
    <property type="match status" value="1"/>
</dbReference>
<evidence type="ECO:0000313" key="12">
    <source>
        <dbReference type="Proteomes" id="UP000292307"/>
    </source>
</evidence>
<dbReference type="SUPFAM" id="SSF74650">
    <property type="entry name" value="Galactose mutarotase-like"/>
    <property type="match status" value="1"/>
</dbReference>
<dbReference type="Proteomes" id="UP000292307">
    <property type="component" value="Chromosome"/>
</dbReference>
<dbReference type="EMBL" id="BMWV01000013">
    <property type="protein sequence ID" value="GGY59552.1"/>
    <property type="molecule type" value="Genomic_DNA"/>
</dbReference>
<evidence type="ECO:0000256" key="8">
    <source>
        <dbReference type="SAM" id="SignalP"/>
    </source>
</evidence>
<keyword evidence="4 7" id="KW-0378">Hydrolase</keyword>
<accession>A0A411WZV4</accession>
<gene>
    <name evidence="10" type="primary">lacZ</name>
    <name evidence="11" type="ORF">EYF70_16220</name>
    <name evidence="10" type="ORF">GCM10007387_47560</name>
</gene>
<dbReference type="InterPro" id="IPR017853">
    <property type="entry name" value="GH"/>
</dbReference>
<dbReference type="RefSeq" id="WP_131146338.1">
    <property type="nucleotide sequence ID" value="NZ_BMWV01000013.1"/>
</dbReference>
<dbReference type="InterPro" id="IPR023232">
    <property type="entry name" value="Glyco_hydro_2_AS"/>
</dbReference>
<name>A0A411WZV4_9BURK</name>
<evidence type="ECO:0000256" key="6">
    <source>
        <dbReference type="ARBA" id="ARBA00032230"/>
    </source>
</evidence>
<evidence type="ECO:0000313" key="13">
    <source>
        <dbReference type="Proteomes" id="UP000628442"/>
    </source>
</evidence>
<dbReference type="SUPFAM" id="SSF49785">
    <property type="entry name" value="Galactose-binding domain-like"/>
    <property type="match status" value="1"/>
</dbReference>
<dbReference type="PROSITE" id="PS00608">
    <property type="entry name" value="GLYCOSYL_HYDROL_F2_2"/>
    <property type="match status" value="1"/>
</dbReference>
<dbReference type="PANTHER" id="PTHR46323">
    <property type="entry name" value="BETA-GALACTOSIDASE"/>
    <property type="match status" value="1"/>
</dbReference>
<dbReference type="Proteomes" id="UP000628442">
    <property type="component" value="Unassembled WGS sequence"/>
</dbReference>
<evidence type="ECO:0000313" key="11">
    <source>
        <dbReference type="EMBL" id="QBI02223.1"/>
    </source>
</evidence>
<organism evidence="10 13">
    <name type="scientific">Pseudoduganella albidiflava</name>
    <dbReference type="NCBI Taxonomy" id="321983"/>
    <lineage>
        <taxon>Bacteria</taxon>
        <taxon>Pseudomonadati</taxon>
        <taxon>Pseudomonadota</taxon>
        <taxon>Betaproteobacteria</taxon>
        <taxon>Burkholderiales</taxon>
        <taxon>Oxalobacteraceae</taxon>
        <taxon>Telluria group</taxon>
        <taxon>Pseudoduganella</taxon>
    </lineage>
</organism>
<reference evidence="10" key="3">
    <citation type="submission" date="2022-12" db="EMBL/GenBank/DDBJ databases">
        <authorList>
            <person name="Sun Q."/>
            <person name="Kim S."/>
        </authorList>
    </citation>
    <scope>NUCLEOTIDE SEQUENCE</scope>
    <source>
        <strain evidence="10">KCTC 12343</strain>
    </source>
</reference>
<dbReference type="InterPro" id="IPR008979">
    <property type="entry name" value="Galactose-bd-like_sf"/>
</dbReference>
<dbReference type="InterPro" id="IPR023230">
    <property type="entry name" value="Glyco_hydro_2_CS"/>
</dbReference>
<evidence type="ECO:0000256" key="3">
    <source>
        <dbReference type="ARBA" id="ARBA00012756"/>
    </source>
</evidence>
<dbReference type="InterPro" id="IPR006102">
    <property type="entry name" value="Ig-like_GH2"/>
</dbReference>
<keyword evidence="5 7" id="KW-0326">Glycosidase</keyword>
<dbReference type="InterPro" id="IPR036156">
    <property type="entry name" value="Beta-gal/glucu_dom_sf"/>
</dbReference>
<evidence type="ECO:0000259" key="9">
    <source>
        <dbReference type="SMART" id="SM01038"/>
    </source>
</evidence>
<keyword evidence="12" id="KW-1185">Reference proteome</keyword>
<dbReference type="InterPro" id="IPR011013">
    <property type="entry name" value="Gal_mutarotase_sf_dom"/>
</dbReference>
<dbReference type="GO" id="GO:0030246">
    <property type="term" value="F:carbohydrate binding"/>
    <property type="evidence" value="ECO:0007669"/>
    <property type="project" value="InterPro"/>
</dbReference>
<protein>
    <recommendedName>
        <fullName evidence="3 7">Beta-galactosidase</fullName>
        <ecNumber evidence="3 7">3.2.1.23</ecNumber>
    </recommendedName>
    <alternativeName>
        <fullName evidence="6 7">Lactase</fullName>
    </alternativeName>
</protein>
<reference evidence="10" key="1">
    <citation type="journal article" date="2014" name="Int. J. Syst. Evol. Microbiol.">
        <title>Complete genome sequence of Corynebacterium casei LMG S-19264T (=DSM 44701T), isolated from a smear-ripened cheese.</title>
        <authorList>
            <consortium name="US DOE Joint Genome Institute (JGI-PGF)"/>
            <person name="Walter F."/>
            <person name="Albersmeier A."/>
            <person name="Kalinowski J."/>
            <person name="Ruckert C."/>
        </authorList>
    </citation>
    <scope>NUCLEOTIDE SEQUENCE</scope>
    <source>
        <strain evidence="10">KCTC 12343</strain>
    </source>
</reference>
<dbReference type="Gene3D" id="2.70.98.10">
    <property type="match status" value="1"/>
</dbReference>
<dbReference type="Pfam" id="PF02836">
    <property type="entry name" value="Glyco_hydro_2_C"/>
    <property type="match status" value="1"/>
</dbReference>
<dbReference type="InterPro" id="IPR050347">
    <property type="entry name" value="Bact_Beta-galactosidase"/>
</dbReference>
<comment type="similarity">
    <text evidence="2 7">Belongs to the glycosyl hydrolase 2 family.</text>
</comment>
<dbReference type="PRINTS" id="PR00132">
    <property type="entry name" value="GLHYDRLASE2"/>
</dbReference>
<dbReference type="GO" id="GO:0004565">
    <property type="term" value="F:beta-galactosidase activity"/>
    <property type="evidence" value="ECO:0007669"/>
    <property type="project" value="UniProtKB-EC"/>
</dbReference>
<dbReference type="EMBL" id="CP036401">
    <property type="protein sequence ID" value="QBI02223.1"/>
    <property type="molecule type" value="Genomic_DNA"/>
</dbReference>
<dbReference type="InterPro" id="IPR013783">
    <property type="entry name" value="Ig-like_fold"/>
</dbReference>
<dbReference type="Gene3D" id="3.20.20.80">
    <property type="entry name" value="Glycosidases"/>
    <property type="match status" value="1"/>
</dbReference>
<dbReference type="AlphaFoldDB" id="A0A411WZV4"/>
<feature type="signal peptide" evidence="8">
    <location>
        <begin position="1"/>
        <end position="22"/>
    </location>
</feature>
<dbReference type="Pfam" id="PF16353">
    <property type="entry name" value="LacZ_4"/>
    <property type="match status" value="1"/>
</dbReference>
<sequence>MLKRTTLSAAIAVALAFSSAAAEKTRAEWEQPEVVAVNREPMKATFFNFESPEKALAGEKADSARFRSLDGTWWFAYSPNPAARPKNFYKPSFDIGKWATVQVPGMMQAQGYGKPIFTNIKYPFPANEPLIPHELNEVGSYRRDIDVPADWSGQDVFLHIGAAGAAYYVWVNGERVGYSEDSKLPSEFDVTRFVRPGRNTVAIEVYRWADASYLEDQDFWRVSGIERSVYLYAEPKTRLRDFKVTALLDKSNYRDGVFELAAEVAGQPGAVEVRAQVLDGTQPVLGLKGTPGADRKAVLSGAIPNVKPWSAETPNLYTLLVELYDGQGKLLSATSRRIGFRTVEIADGEVRVNGKRVMIRGVNRHEHDPVTYRVMSMESMRRDVELMKQANVNAVRTSHYPNDPRWYDLADEYGLYVMDEANIESHEYMEKGDQAGSPEAREKIQLGYKPHWRAAHLDRVSRMVERDKNHPSIIFWSLGNEAGTGPNFEAAAAWIRQADPNRLISYLGHGTLIERHAPNDYVDIYAPMYDDITKMIDYAQDPAFKQPMIQCEYAHAMGNSLGNLEDYWETIRAHRKLQGGFIWDWVDQSVYARDAQGRQYWASGFDLNPARGDNSVIGDGVVRGDRTPDPEYYELQKVYSPVVFEGNPEKGRVTVVNRYDMRDLDHLDFEWELLHDGIAVAQGRLDGVKAAAGARKDVRLALPARTHGEGEYVLTVQARQRAAEPGVAAGSVVGWSQFIVPPAGRAATARGAAVKPQRDGDAIVLASPAARLELDARTGTVSYSVDGQPLLTGGTPNFWRGLTDNDEGTGTMKSHQVWGDFTRERKVRDVSIDGNAVKVLYSFGAGAVHWENVYRMRADGSVDVQATFTPLRDDLPDPLRLGLRFDSAPRLDTVSWYGRGPHESYVDRKTGAALGAWTGKVADQYHGYMRPQESGNKTDVRRFELRGDGVPGVVVRGSKPLAFTALAFPYEDLYLRPRGTWKSSEIRPHGNGSVLVDLAQAGVGGDDGWSSNGRPLVKYRIPLAPASYGFTLSPKPPAPLPTQAQAPAQQ</sequence>
<dbReference type="InterPro" id="IPR006101">
    <property type="entry name" value="Glyco_hydro_2"/>
</dbReference>
<dbReference type="EC" id="3.2.1.23" evidence="3 7"/>
<dbReference type="PANTHER" id="PTHR46323:SF2">
    <property type="entry name" value="BETA-GALACTOSIDASE"/>
    <property type="match status" value="1"/>
</dbReference>
<dbReference type="Gene3D" id="2.60.40.10">
    <property type="entry name" value="Immunoglobulins"/>
    <property type="match status" value="2"/>
</dbReference>
<dbReference type="Pfam" id="PF00703">
    <property type="entry name" value="Glyco_hydro_2"/>
    <property type="match status" value="1"/>
</dbReference>
<dbReference type="SUPFAM" id="SSF49303">
    <property type="entry name" value="beta-Galactosidase/glucuronidase domain"/>
    <property type="match status" value="2"/>
</dbReference>